<reference evidence="2" key="1">
    <citation type="submission" date="2019-03" db="EMBL/GenBank/DDBJ databases">
        <title>WGS assembly of Setaria viridis.</title>
        <authorList>
            <person name="Huang P."/>
            <person name="Jenkins J."/>
            <person name="Grimwood J."/>
            <person name="Barry K."/>
            <person name="Healey A."/>
            <person name="Mamidi S."/>
            <person name="Sreedasyam A."/>
            <person name="Shu S."/>
            <person name="Feldman M."/>
            <person name="Wu J."/>
            <person name="Yu Y."/>
            <person name="Chen C."/>
            <person name="Johnson J."/>
            <person name="Rokhsar D."/>
            <person name="Baxter I."/>
            <person name="Schmutz J."/>
            <person name="Brutnell T."/>
            <person name="Kellogg E."/>
        </authorList>
    </citation>
    <scope>NUCLEOTIDE SEQUENCE [LARGE SCALE GENOMIC DNA]</scope>
</reference>
<evidence type="ECO:0000313" key="3">
    <source>
        <dbReference type="Proteomes" id="UP000298652"/>
    </source>
</evidence>
<keyword evidence="1" id="KW-0732">Signal</keyword>
<protein>
    <submittedName>
        <fullName evidence="2">Uncharacterized protein</fullName>
    </submittedName>
</protein>
<gene>
    <name evidence="2" type="ORF">SEVIR_2G188450v2</name>
</gene>
<name>A0A4U6VSE0_SETVI</name>
<organism evidence="2 3">
    <name type="scientific">Setaria viridis</name>
    <name type="common">Green bristlegrass</name>
    <name type="synonym">Setaria italica subsp. viridis</name>
    <dbReference type="NCBI Taxonomy" id="4556"/>
    <lineage>
        <taxon>Eukaryota</taxon>
        <taxon>Viridiplantae</taxon>
        <taxon>Streptophyta</taxon>
        <taxon>Embryophyta</taxon>
        <taxon>Tracheophyta</taxon>
        <taxon>Spermatophyta</taxon>
        <taxon>Magnoliopsida</taxon>
        <taxon>Liliopsida</taxon>
        <taxon>Poales</taxon>
        <taxon>Poaceae</taxon>
        <taxon>PACMAD clade</taxon>
        <taxon>Panicoideae</taxon>
        <taxon>Panicodae</taxon>
        <taxon>Paniceae</taxon>
        <taxon>Cenchrinae</taxon>
        <taxon>Setaria</taxon>
    </lineage>
</organism>
<feature type="chain" id="PRO_5020548251" evidence="1">
    <location>
        <begin position="31"/>
        <end position="41"/>
    </location>
</feature>
<dbReference type="AlphaFoldDB" id="A0A4U6VSE0"/>
<keyword evidence="3" id="KW-1185">Reference proteome</keyword>
<dbReference type="Gramene" id="TKW32748">
    <property type="protein sequence ID" value="TKW32748"/>
    <property type="gene ID" value="SEVIR_2G188450v2"/>
</dbReference>
<accession>A0A4U6VSE0</accession>
<feature type="signal peptide" evidence="1">
    <location>
        <begin position="1"/>
        <end position="30"/>
    </location>
</feature>
<evidence type="ECO:0000256" key="1">
    <source>
        <dbReference type="SAM" id="SignalP"/>
    </source>
</evidence>
<proteinExistence type="predicted"/>
<dbReference type="Proteomes" id="UP000298652">
    <property type="component" value="Chromosome 2"/>
</dbReference>
<sequence length="41" mass="4311">MGKEESQAKGPNQWAVAVLIAFLCLQDARCSSLETGGAARC</sequence>
<evidence type="ECO:0000313" key="2">
    <source>
        <dbReference type="EMBL" id="TKW32748.1"/>
    </source>
</evidence>
<dbReference type="EMBL" id="CM016553">
    <property type="protein sequence ID" value="TKW32748.1"/>
    <property type="molecule type" value="Genomic_DNA"/>
</dbReference>